<comment type="subcellular location">
    <subcellularLocation>
        <location evidence="7">Cytoplasm</location>
    </subcellularLocation>
</comment>
<comment type="similarity">
    <text evidence="2 7">Belongs to the EPSP synthase family.</text>
</comment>
<feature type="binding site" evidence="7">
    <location>
        <position position="394"/>
    </location>
    <ligand>
        <name>phosphoenolpyruvate</name>
        <dbReference type="ChEBI" id="CHEBI:58702"/>
    </ligand>
</feature>
<comment type="caution">
    <text evidence="7">Lacks conserved residue(s) required for the propagation of feature annotation.</text>
</comment>
<evidence type="ECO:0000313" key="10">
    <source>
        <dbReference type="EMBL" id="KOS06310.1"/>
    </source>
</evidence>
<comment type="subunit">
    <text evidence="7">Monomer.</text>
</comment>
<evidence type="ECO:0000256" key="8">
    <source>
        <dbReference type="SAM" id="MobiDB-lite"/>
    </source>
</evidence>
<dbReference type="InterPro" id="IPR006264">
    <property type="entry name" value="EPSP_synthase"/>
</dbReference>
<evidence type="ECO:0000256" key="2">
    <source>
        <dbReference type="ARBA" id="ARBA00009948"/>
    </source>
</evidence>
<feature type="compositionally biased region" description="Polar residues" evidence="8">
    <location>
        <begin position="359"/>
        <end position="373"/>
    </location>
</feature>
<keyword evidence="3 7" id="KW-0028">Amino-acid biosynthesis</keyword>
<dbReference type="GO" id="GO:0009073">
    <property type="term" value="P:aromatic amino acid family biosynthetic process"/>
    <property type="evidence" value="ECO:0007669"/>
    <property type="project" value="UniProtKB-KW"/>
</dbReference>
<dbReference type="PANTHER" id="PTHR21090:SF5">
    <property type="entry name" value="PENTAFUNCTIONAL AROM POLYPEPTIDE"/>
    <property type="match status" value="1"/>
</dbReference>
<feature type="binding site" evidence="7">
    <location>
        <position position="144"/>
    </location>
    <ligand>
        <name>3-phosphoshikimate</name>
        <dbReference type="ChEBI" id="CHEBI:145989"/>
    </ligand>
</feature>
<feature type="region of interest" description="Disordered" evidence="8">
    <location>
        <begin position="358"/>
        <end position="377"/>
    </location>
</feature>
<evidence type="ECO:0000313" key="11">
    <source>
        <dbReference type="Proteomes" id="UP000037755"/>
    </source>
</evidence>
<dbReference type="GO" id="GO:0003866">
    <property type="term" value="F:3-phosphoshikimate 1-carboxyvinyltransferase activity"/>
    <property type="evidence" value="ECO:0007669"/>
    <property type="project" value="UniProtKB-UniRule"/>
</dbReference>
<feature type="active site" description="Proton acceptor" evidence="7">
    <location>
        <position position="293"/>
    </location>
</feature>
<keyword evidence="5 7" id="KW-0057">Aromatic amino acid biosynthesis</keyword>
<dbReference type="STRING" id="1202724.AM493_09895"/>
<organism evidence="10 11">
    <name type="scientific">Flavobacterium akiainvivens</name>
    <dbReference type="NCBI Taxonomy" id="1202724"/>
    <lineage>
        <taxon>Bacteria</taxon>
        <taxon>Pseudomonadati</taxon>
        <taxon>Bacteroidota</taxon>
        <taxon>Flavobacteriia</taxon>
        <taxon>Flavobacteriales</taxon>
        <taxon>Flavobacteriaceae</taxon>
        <taxon>Flavobacterium</taxon>
    </lineage>
</organism>
<feature type="binding site" evidence="7">
    <location>
        <position position="320"/>
    </location>
    <ligand>
        <name>3-phosphoshikimate</name>
        <dbReference type="ChEBI" id="CHEBI:145989"/>
    </ligand>
</feature>
<dbReference type="OrthoDB" id="9809920at2"/>
<evidence type="ECO:0000256" key="4">
    <source>
        <dbReference type="ARBA" id="ARBA00022679"/>
    </source>
</evidence>
<sequence>MNIKISTNGPVKSTALKITGSKSETNRLLLLQALFEGITIQNASESDDSIAMQQALASNESVVDIHHAGTAMRFLTAYFSQKEGRSVVLTGSQRMKERPIGVLVDALRALGADIQYAENEGYPPLKINGKKLTGSTVSINAGVSSQYITALMLIGAKLPNGLQLTLEGEVTSVPYINMTQMLLAQAGINSSFEGNVITVQPLQSEIINLKSEIVVESDWSSASYFYSIVALSPVGTEIALSTYKELSFQGDSALADIYREFGVSTEFKDGAIILSKENRELSTVNFELNNTPDIAQTIAVTCFGLGMGCHLTGLHTLKIKETDRLEALKAELSKFGADITVTNDSLSLSPTLSKGEGVSFTQNQNSEVGTSEVGSPPLEGLGEAAHVATYNDHRMAMAFAPLAIKTPFVIQDAGVVSKSFPTFWEDLSALSFQVSAFSD</sequence>
<protein>
    <recommendedName>
        <fullName evidence="7">3-phosphoshikimate 1-carboxyvinyltransferase</fullName>
        <ecNumber evidence="7">2.5.1.19</ecNumber>
    </recommendedName>
    <alternativeName>
        <fullName evidence="7">5-enolpyruvylshikimate-3-phosphate synthase</fullName>
        <shortName evidence="7">EPSP synthase</shortName>
        <shortName evidence="7">EPSPS</shortName>
    </alternativeName>
</protein>
<dbReference type="CDD" id="cd01556">
    <property type="entry name" value="EPSP_synthase"/>
    <property type="match status" value="1"/>
</dbReference>
<comment type="function">
    <text evidence="7">Catalyzes the transfer of the enolpyruvyl moiety of phosphoenolpyruvate (PEP) to the 5-hydroxyl of shikimate-3-phosphate (S3P) to produce enolpyruvyl shikimate-3-phosphate and inorganic phosphate.</text>
</comment>
<reference evidence="10 11" key="1">
    <citation type="submission" date="2015-08" db="EMBL/GenBank/DDBJ databases">
        <title>Whole genome sequence of Flavobacterium akiainvivens IK-1T, from decaying Wikstroemia oahuensis, an endemic Hawaiian shrub.</title>
        <authorList>
            <person name="Wan X."/>
            <person name="Hou S."/>
            <person name="Saito J."/>
            <person name="Donachie S."/>
        </authorList>
    </citation>
    <scope>NUCLEOTIDE SEQUENCE [LARGE SCALE GENOMIC DNA]</scope>
    <source>
        <strain evidence="10 11">IK-1</strain>
    </source>
</reference>
<feature type="binding site" evidence="7">
    <location>
        <position position="146"/>
    </location>
    <ligand>
        <name>3-phosphoshikimate</name>
        <dbReference type="ChEBI" id="CHEBI:145989"/>
    </ligand>
</feature>
<dbReference type="Gene3D" id="3.65.10.10">
    <property type="entry name" value="Enolpyruvate transferase domain"/>
    <property type="match status" value="3"/>
</dbReference>
<dbReference type="AlphaFoldDB" id="A0A0M9VI60"/>
<dbReference type="PROSITE" id="PS00885">
    <property type="entry name" value="EPSP_SYNTHASE_2"/>
    <property type="match status" value="1"/>
</dbReference>
<dbReference type="PANTHER" id="PTHR21090">
    <property type="entry name" value="AROM/DEHYDROQUINATE SYNTHASE"/>
    <property type="match status" value="1"/>
</dbReference>
<dbReference type="EC" id="2.5.1.19" evidence="7"/>
<dbReference type="UniPathway" id="UPA00053">
    <property type="reaction ID" value="UER00089"/>
</dbReference>
<evidence type="ECO:0000256" key="3">
    <source>
        <dbReference type="ARBA" id="ARBA00022605"/>
    </source>
</evidence>
<feature type="binding site" evidence="7">
    <location>
        <position position="146"/>
    </location>
    <ligand>
        <name>phosphoenolpyruvate</name>
        <dbReference type="ChEBI" id="CHEBI:58702"/>
    </ligand>
</feature>
<dbReference type="InterPro" id="IPR001986">
    <property type="entry name" value="Enolpyruvate_Tfrase_dom"/>
</dbReference>
<dbReference type="InterPro" id="IPR036968">
    <property type="entry name" value="Enolpyruvate_Tfrase_sf"/>
</dbReference>
<feature type="domain" description="Enolpyruvate transferase" evidence="9">
    <location>
        <begin position="55"/>
        <end position="427"/>
    </location>
</feature>
<comment type="caution">
    <text evidence="10">The sequence shown here is derived from an EMBL/GenBank/DDBJ whole genome shotgun (WGS) entry which is preliminary data.</text>
</comment>
<feature type="binding site" evidence="7">
    <location>
        <position position="293"/>
    </location>
    <ligand>
        <name>3-phosphoshikimate</name>
        <dbReference type="ChEBI" id="CHEBI:145989"/>
    </ligand>
</feature>
<evidence type="ECO:0000256" key="6">
    <source>
        <dbReference type="ARBA" id="ARBA00044633"/>
    </source>
</evidence>
<feature type="binding site" evidence="7">
    <location>
        <position position="98"/>
    </location>
    <ligand>
        <name>phosphoenolpyruvate</name>
        <dbReference type="ChEBI" id="CHEBI:58702"/>
    </ligand>
</feature>
<keyword evidence="11" id="KW-1185">Reference proteome</keyword>
<keyword evidence="7" id="KW-0963">Cytoplasm</keyword>
<feature type="binding site" evidence="7">
    <location>
        <position position="27"/>
    </location>
    <ligand>
        <name>3-phosphoshikimate</name>
        <dbReference type="ChEBI" id="CHEBI:145989"/>
    </ligand>
</feature>
<dbReference type="PIRSF" id="PIRSF000505">
    <property type="entry name" value="EPSPS"/>
    <property type="match status" value="1"/>
</dbReference>
<evidence type="ECO:0000259" key="9">
    <source>
        <dbReference type="Pfam" id="PF00275"/>
    </source>
</evidence>
<dbReference type="GO" id="GO:0005737">
    <property type="term" value="C:cytoplasm"/>
    <property type="evidence" value="ECO:0007669"/>
    <property type="project" value="UniProtKB-SubCell"/>
</dbReference>
<name>A0A0M9VI60_9FLAO</name>
<dbReference type="HAMAP" id="MF_00210">
    <property type="entry name" value="EPSP_synth"/>
    <property type="match status" value="1"/>
</dbReference>
<dbReference type="InterPro" id="IPR023193">
    <property type="entry name" value="EPSP_synthase_CS"/>
</dbReference>
<dbReference type="Proteomes" id="UP000037755">
    <property type="component" value="Unassembled WGS sequence"/>
</dbReference>
<evidence type="ECO:0000256" key="1">
    <source>
        <dbReference type="ARBA" id="ARBA00004811"/>
    </source>
</evidence>
<feature type="binding site" evidence="7">
    <location>
        <position position="69"/>
    </location>
    <ligand>
        <name>phosphoenolpyruvate</name>
        <dbReference type="ChEBI" id="CHEBI:58702"/>
    </ligand>
</feature>
<dbReference type="SUPFAM" id="SSF55205">
    <property type="entry name" value="EPT/RTPC-like"/>
    <property type="match status" value="1"/>
</dbReference>
<dbReference type="RefSeq" id="WP_054407809.1">
    <property type="nucleotide sequence ID" value="NZ_FOYA01000001.1"/>
</dbReference>
<feature type="binding site" evidence="7">
    <location>
        <position position="418"/>
    </location>
    <ligand>
        <name>phosphoenolpyruvate</name>
        <dbReference type="ChEBI" id="CHEBI:58702"/>
    </ligand>
</feature>
<feature type="binding site" evidence="7">
    <location>
        <position position="145"/>
    </location>
    <ligand>
        <name>3-phosphoshikimate</name>
        <dbReference type="ChEBI" id="CHEBI:145989"/>
    </ligand>
</feature>
<feature type="binding site" evidence="7">
    <location>
        <position position="23"/>
    </location>
    <ligand>
        <name>3-phosphoshikimate</name>
        <dbReference type="ChEBI" id="CHEBI:145989"/>
    </ligand>
</feature>
<feature type="binding site" evidence="7">
    <location>
        <position position="22"/>
    </location>
    <ligand>
        <name>phosphoenolpyruvate</name>
        <dbReference type="ChEBI" id="CHEBI:58702"/>
    </ligand>
</feature>
<keyword evidence="4 7" id="KW-0808">Transferase</keyword>
<dbReference type="Pfam" id="PF00275">
    <property type="entry name" value="EPSP_synthase"/>
    <property type="match status" value="1"/>
</dbReference>
<feature type="binding site" evidence="7">
    <location>
        <position position="172"/>
    </location>
    <ligand>
        <name>3-phosphoshikimate</name>
        <dbReference type="ChEBI" id="CHEBI:145989"/>
    </ligand>
</feature>
<feature type="binding site" evidence="7">
    <location>
        <position position="324"/>
    </location>
    <ligand>
        <name>phosphoenolpyruvate</name>
        <dbReference type="ChEBI" id="CHEBI:58702"/>
    </ligand>
</feature>
<accession>A0A0M9VI60</accession>
<dbReference type="GO" id="GO:0009423">
    <property type="term" value="P:chorismate biosynthetic process"/>
    <property type="evidence" value="ECO:0007669"/>
    <property type="project" value="UniProtKB-UniRule"/>
</dbReference>
<comment type="pathway">
    <text evidence="1 7">Metabolic intermediate biosynthesis; chorismate biosynthesis; chorismate from D-erythrose 4-phosphate and phosphoenolpyruvate: step 6/7.</text>
</comment>
<proteinExistence type="inferred from homology"/>
<evidence type="ECO:0000256" key="7">
    <source>
        <dbReference type="HAMAP-Rule" id="MF_00210"/>
    </source>
</evidence>
<gene>
    <name evidence="7" type="primary">aroA</name>
    <name evidence="10" type="ORF">AM493_09895</name>
</gene>
<comment type="catalytic activity">
    <reaction evidence="6">
        <text>3-phosphoshikimate + phosphoenolpyruvate = 5-O-(1-carboxyvinyl)-3-phosphoshikimate + phosphate</text>
        <dbReference type="Rhea" id="RHEA:21256"/>
        <dbReference type="ChEBI" id="CHEBI:43474"/>
        <dbReference type="ChEBI" id="CHEBI:57701"/>
        <dbReference type="ChEBI" id="CHEBI:58702"/>
        <dbReference type="ChEBI" id="CHEBI:145989"/>
        <dbReference type="EC" id="2.5.1.19"/>
    </reaction>
    <physiologicalReaction direction="left-to-right" evidence="6">
        <dbReference type="Rhea" id="RHEA:21257"/>
    </physiologicalReaction>
</comment>
<dbReference type="PATRIC" id="fig|1202724.3.peg.2053"/>
<dbReference type="InterPro" id="IPR013792">
    <property type="entry name" value="RNA3'P_cycl/enolpyr_Trfase_a/b"/>
</dbReference>
<feature type="binding site" evidence="7">
    <location>
        <position position="22"/>
    </location>
    <ligand>
        <name>3-phosphoshikimate</name>
        <dbReference type="ChEBI" id="CHEBI:145989"/>
    </ligand>
</feature>
<evidence type="ECO:0000256" key="5">
    <source>
        <dbReference type="ARBA" id="ARBA00023141"/>
    </source>
</evidence>
<dbReference type="EMBL" id="LIYD01000005">
    <property type="protein sequence ID" value="KOS06310.1"/>
    <property type="molecule type" value="Genomic_DNA"/>
</dbReference>
<dbReference type="GO" id="GO:0008652">
    <property type="term" value="P:amino acid biosynthetic process"/>
    <property type="evidence" value="ECO:0007669"/>
    <property type="project" value="UniProtKB-KW"/>
</dbReference>